<accession>A0A3Q4I9J4</accession>
<organism evidence="2 3">
    <name type="scientific">Neolamprologus brichardi</name>
    <name type="common">Fairy cichlid</name>
    <name type="synonym">Lamprologus brichardi</name>
    <dbReference type="NCBI Taxonomy" id="32507"/>
    <lineage>
        <taxon>Eukaryota</taxon>
        <taxon>Metazoa</taxon>
        <taxon>Chordata</taxon>
        <taxon>Craniata</taxon>
        <taxon>Vertebrata</taxon>
        <taxon>Euteleostomi</taxon>
        <taxon>Actinopterygii</taxon>
        <taxon>Neopterygii</taxon>
        <taxon>Teleostei</taxon>
        <taxon>Neoteleostei</taxon>
        <taxon>Acanthomorphata</taxon>
        <taxon>Ovalentaria</taxon>
        <taxon>Cichlomorphae</taxon>
        <taxon>Cichliformes</taxon>
        <taxon>Cichlidae</taxon>
        <taxon>African cichlids</taxon>
        <taxon>Pseudocrenilabrinae</taxon>
        <taxon>Lamprologini</taxon>
        <taxon>Neolamprologus</taxon>
    </lineage>
</organism>
<dbReference type="Pfam" id="PF01759">
    <property type="entry name" value="NTR"/>
    <property type="match status" value="1"/>
</dbReference>
<keyword evidence="3" id="KW-1185">Reference proteome</keyword>
<dbReference type="GeneTree" id="ENSGT00940000178749"/>
<dbReference type="Bgee" id="ENSNBRG00000024199">
    <property type="expression patterns" value="Expressed in liver and 7 other cell types or tissues"/>
</dbReference>
<protein>
    <recommendedName>
        <fullName evidence="1">Netrin module non-TIMP type domain-containing protein</fullName>
    </recommendedName>
</protein>
<dbReference type="AlphaFoldDB" id="A0A3Q4I9J4"/>
<feature type="domain" description="Netrin module non-TIMP type" evidence="1">
    <location>
        <begin position="65"/>
        <end position="125"/>
    </location>
</feature>
<dbReference type="InterPro" id="IPR008993">
    <property type="entry name" value="TIMP-like_OB-fold"/>
</dbReference>
<evidence type="ECO:0000313" key="2">
    <source>
        <dbReference type="Ensembl" id="ENSNBRP00000031846.1"/>
    </source>
</evidence>
<dbReference type="Proteomes" id="UP000261580">
    <property type="component" value="Unassembled WGS sequence"/>
</dbReference>
<evidence type="ECO:0000259" key="1">
    <source>
        <dbReference type="Pfam" id="PF01759"/>
    </source>
</evidence>
<dbReference type="STRING" id="32507.ENSNBRP00000031846"/>
<name>A0A3Q4I9J4_NEOBR</name>
<evidence type="ECO:0000313" key="3">
    <source>
        <dbReference type="Proteomes" id="UP000261580"/>
    </source>
</evidence>
<reference evidence="2" key="1">
    <citation type="submission" date="2025-08" db="UniProtKB">
        <authorList>
            <consortium name="Ensembl"/>
        </authorList>
    </citation>
    <scope>IDENTIFICATION</scope>
</reference>
<dbReference type="InterPro" id="IPR018933">
    <property type="entry name" value="Netrin_module_non-TIMP"/>
</dbReference>
<dbReference type="Ensembl" id="ENSNBRT00000032653.1">
    <property type="protein sequence ID" value="ENSNBRP00000031846.1"/>
    <property type="gene ID" value="ENSNBRG00000024199.1"/>
</dbReference>
<dbReference type="Gene3D" id="2.40.50.120">
    <property type="match status" value="1"/>
</dbReference>
<dbReference type="SUPFAM" id="SSF50242">
    <property type="entry name" value="TIMP-like"/>
    <property type="match status" value="1"/>
</dbReference>
<reference evidence="2" key="2">
    <citation type="submission" date="2025-09" db="UniProtKB">
        <authorList>
            <consortium name="Ensembl"/>
        </authorList>
    </citation>
    <scope>IDENTIFICATION</scope>
</reference>
<sequence length="147" mass="17567">HPQREAGKLLQLCRDNICTCAEGKHNHIHVIRKAYFTTVIKMFSCIFLLTLNGTEYSIRSVIKVKRIFLSYQHCREALSLEQGKTYLIMEYVSILFVWLFEYVIGERTWVEYWPTAEECQTDKYRDTCLGLEEMVNHLWWLINFSNF</sequence>
<proteinExistence type="predicted"/>